<evidence type="ECO:0000256" key="1">
    <source>
        <dbReference type="SAM" id="MobiDB-lite"/>
    </source>
</evidence>
<evidence type="ECO:0000313" key="2">
    <source>
        <dbReference type="EMBL" id="GFD59778.1"/>
    </source>
</evidence>
<organism evidence="2">
    <name type="scientific">Tanacetum cinerariifolium</name>
    <name type="common">Dalmatian daisy</name>
    <name type="synonym">Chrysanthemum cinerariifolium</name>
    <dbReference type="NCBI Taxonomy" id="118510"/>
    <lineage>
        <taxon>Eukaryota</taxon>
        <taxon>Viridiplantae</taxon>
        <taxon>Streptophyta</taxon>
        <taxon>Embryophyta</taxon>
        <taxon>Tracheophyta</taxon>
        <taxon>Spermatophyta</taxon>
        <taxon>Magnoliopsida</taxon>
        <taxon>eudicotyledons</taxon>
        <taxon>Gunneridae</taxon>
        <taxon>Pentapetalae</taxon>
        <taxon>asterids</taxon>
        <taxon>campanulids</taxon>
        <taxon>Asterales</taxon>
        <taxon>Asteraceae</taxon>
        <taxon>Asteroideae</taxon>
        <taxon>Anthemideae</taxon>
        <taxon>Anthemidinae</taxon>
        <taxon>Tanacetum</taxon>
    </lineage>
</organism>
<accession>A0A699XP07</accession>
<reference evidence="2" key="1">
    <citation type="journal article" date="2019" name="Sci. Rep.">
        <title>Draft genome of Tanacetum cinerariifolium, the natural source of mosquito coil.</title>
        <authorList>
            <person name="Yamashiro T."/>
            <person name="Shiraishi A."/>
            <person name="Satake H."/>
            <person name="Nakayama K."/>
        </authorList>
    </citation>
    <scope>NUCLEOTIDE SEQUENCE</scope>
</reference>
<dbReference type="EMBL" id="BKCJ011869161">
    <property type="protein sequence ID" value="GFD59778.1"/>
    <property type="molecule type" value="Genomic_DNA"/>
</dbReference>
<gene>
    <name evidence="2" type="ORF">Tci_931747</name>
</gene>
<sequence length="77" mass="8177">DTVCVLRSSSLPALEGALESSNGEANGPLDDMSESQLVRREDMAEGERNGDSSLKGFVLVLRGGSRRSPDSARPTLE</sequence>
<proteinExistence type="predicted"/>
<comment type="caution">
    <text evidence="2">The sequence shown here is derived from an EMBL/GenBank/DDBJ whole genome shotgun (WGS) entry which is preliminary data.</text>
</comment>
<name>A0A699XP07_TANCI</name>
<feature type="non-terminal residue" evidence="2">
    <location>
        <position position="1"/>
    </location>
</feature>
<feature type="region of interest" description="Disordered" evidence="1">
    <location>
        <begin position="42"/>
        <end position="77"/>
    </location>
</feature>
<protein>
    <submittedName>
        <fullName evidence="2">Uncharacterized protein</fullName>
    </submittedName>
</protein>
<dbReference type="AlphaFoldDB" id="A0A699XP07"/>